<evidence type="ECO:0000313" key="1">
    <source>
        <dbReference type="EMBL" id="CAG8536990.1"/>
    </source>
</evidence>
<gene>
    <name evidence="1" type="ORF">RPERSI_LOCUS3385</name>
</gene>
<evidence type="ECO:0000313" key="2">
    <source>
        <dbReference type="Proteomes" id="UP000789920"/>
    </source>
</evidence>
<accession>A0ACA9LQU1</accession>
<feature type="non-terminal residue" evidence="1">
    <location>
        <position position="1"/>
    </location>
</feature>
<dbReference type="Proteomes" id="UP000789920">
    <property type="component" value="Unassembled WGS sequence"/>
</dbReference>
<dbReference type="EMBL" id="CAJVQC010004177">
    <property type="protein sequence ID" value="CAG8536990.1"/>
    <property type="molecule type" value="Genomic_DNA"/>
</dbReference>
<keyword evidence="2" id="KW-1185">Reference proteome</keyword>
<name>A0ACA9LQU1_9GLOM</name>
<reference evidence="1" key="1">
    <citation type="submission" date="2021-06" db="EMBL/GenBank/DDBJ databases">
        <authorList>
            <person name="Kallberg Y."/>
            <person name="Tangrot J."/>
            <person name="Rosling A."/>
        </authorList>
    </citation>
    <scope>NUCLEOTIDE SEQUENCE</scope>
    <source>
        <strain evidence="1">MA461A</strain>
    </source>
</reference>
<sequence>CTKTSDMPNYYGLSGLCGLLLLRVLERLTFWEGRDNDNLCTLGGRNASNLYHEIISQKLDGFENLTMEQVYVWWAKESAVFYQCHDDQYKSAKLLSNENNFKIVFI</sequence>
<organism evidence="1 2">
    <name type="scientific">Racocetra persica</name>
    <dbReference type="NCBI Taxonomy" id="160502"/>
    <lineage>
        <taxon>Eukaryota</taxon>
        <taxon>Fungi</taxon>
        <taxon>Fungi incertae sedis</taxon>
        <taxon>Mucoromycota</taxon>
        <taxon>Glomeromycotina</taxon>
        <taxon>Glomeromycetes</taxon>
        <taxon>Diversisporales</taxon>
        <taxon>Gigasporaceae</taxon>
        <taxon>Racocetra</taxon>
    </lineage>
</organism>
<comment type="caution">
    <text evidence="1">The sequence shown here is derived from an EMBL/GenBank/DDBJ whole genome shotgun (WGS) entry which is preliminary data.</text>
</comment>
<protein>
    <submittedName>
        <fullName evidence="1">1534_t:CDS:1</fullName>
    </submittedName>
</protein>
<proteinExistence type="predicted"/>